<evidence type="ECO:0000313" key="3">
    <source>
        <dbReference type="EMBL" id="TFW29476.1"/>
    </source>
</evidence>
<proteinExistence type="predicted"/>
<evidence type="ECO:0000256" key="2">
    <source>
        <dbReference type="SAM" id="Phobius"/>
    </source>
</evidence>
<organism evidence="3 4">
    <name type="scientific">Duganella callida</name>
    <dbReference type="NCBI Taxonomy" id="2561932"/>
    <lineage>
        <taxon>Bacteria</taxon>
        <taxon>Pseudomonadati</taxon>
        <taxon>Pseudomonadota</taxon>
        <taxon>Betaproteobacteria</taxon>
        <taxon>Burkholderiales</taxon>
        <taxon>Oxalobacteraceae</taxon>
        <taxon>Telluria group</taxon>
        <taxon>Duganella</taxon>
    </lineage>
</organism>
<sequence>MGGRWGAPALPPQLPAAIAQLLNDSLTATYDLRVTAPLPDLQTGYARLLRHLELLAAFTMPPLPAPLALTLAARKAANPAAYPPLDSGVKPAGSGAAPPGGAPSKAADSEETKSKTCWTFCVMALVFVLVVLACIFSFGAMCGADKPKKDPSFPDPQPGTNGQALAAFAATGDAVRICDALEQLQLCLWQGFSNAADYLAVFGIIYPNALQLLQPVHAQFTSAPPLSAFPHRAAAQPNAGYETAPATAIEHKAGGPPPYAALTTPADYVARAARRALGLWEQIARGETDSANLDMDADRDAGHHCWDIAAGSIDDDPVPEVALAYPQTAL</sequence>
<dbReference type="EMBL" id="SPVG01000034">
    <property type="protein sequence ID" value="TFW29476.1"/>
    <property type="molecule type" value="Genomic_DNA"/>
</dbReference>
<dbReference type="RefSeq" id="WP_135200253.1">
    <property type="nucleotide sequence ID" value="NZ_SPVG01000034.1"/>
</dbReference>
<keyword evidence="2" id="KW-0812">Transmembrane</keyword>
<keyword evidence="2" id="KW-0472">Membrane</keyword>
<accession>A0A4Y9SXL9</accession>
<keyword evidence="2" id="KW-1133">Transmembrane helix</keyword>
<dbReference type="AlphaFoldDB" id="A0A4Y9SXL9"/>
<dbReference type="Proteomes" id="UP000297729">
    <property type="component" value="Unassembled WGS sequence"/>
</dbReference>
<keyword evidence="4" id="KW-1185">Reference proteome</keyword>
<evidence type="ECO:0008006" key="5">
    <source>
        <dbReference type="Google" id="ProtNLM"/>
    </source>
</evidence>
<feature type="transmembrane region" description="Helical" evidence="2">
    <location>
        <begin position="117"/>
        <end position="141"/>
    </location>
</feature>
<feature type="region of interest" description="Disordered" evidence="1">
    <location>
        <begin position="89"/>
        <end position="108"/>
    </location>
</feature>
<evidence type="ECO:0000313" key="4">
    <source>
        <dbReference type="Proteomes" id="UP000297729"/>
    </source>
</evidence>
<comment type="caution">
    <text evidence="3">The sequence shown here is derived from an EMBL/GenBank/DDBJ whole genome shotgun (WGS) entry which is preliminary data.</text>
</comment>
<name>A0A4Y9SXL9_9BURK</name>
<gene>
    <name evidence="3" type="ORF">E4L98_03860</name>
</gene>
<protein>
    <recommendedName>
        <fullName evidence="5">Transmembrane protein</fullName>
    </recommendedName>
</protein>
<feature type="compositionally biased region" description="Low complexity" evidence="1">
    <location>
        <begin position="89"/>
        <end position="106"/>
    </location>
</feature>
<evidence type="ECO:0000256" key="1">
    <source>
        <dbReference type="SAM" id="MobiDB-lite"/>
    </source>
</evidence>
<reference evidence="3 4" key="1">
    <citation type="submission" date="2019-03" db="EMBL/GenBank/DDBJ databases">
        <title>Draft Genome Sequence of Duganella callidus sp. nov., a Novel Duganella Species Isolated from Cultivated Soil.</title>
        <authorList>
            <person name="Raths R."/>
            <person name="Peta V."/>
            <person name="Bucking H."/>
        </authorList>
    </citation>
    <scope>NUCLEOTIDE SEQUENCE [LARGE SCALE GENOMIC DNA]</scope>
    <source>
        <strain evidence="3 4">DN04</strain>
    </source>
</reference>
<dbReference type="OrthoDB" id="8766834at2"/>